<reference evidence="2 3" key="1">
    <citation type="submission" date="2020-11" db="EMBL/GenBank/DDBJ databases">
        <authorList>
            <person name="Peeters C."/>
        </authorList>
    </citation>
    <scope>NUCLEOTIDE SEQUENCE [LARGE SCALE GENOMIC DNA]</scope>
    <source>
        <strain evidence="2 3">LMG 7974</strain>
    </source>
</reference>
<dbReference type="RefSeq" id="WP_229933536.1">
    <property type="nucleotide sequence ID" value="NZ_CAJHOF010000021.1"/>
</dbReference>
<dbReference type="PANTHER" id="PTHR14119">
    <property type="entry name" value="HYDROLASE"/>
    <property type="match status" value="1"/>
</dbReference>
<dbReference type="InterPro" id="IPR000868">
    <property type="entry name" value="Isochorismatase-like_dom"/>
</dbReference>
<dbReference type="SUPFAM" id="SSF52499">
    <property type="entry name" value="Isochorismatase-like hydrolases"/>
    <property type="match status" value="1"/>
</dbReference>
<evidence type="ECO:0000313" key="2">
    <source>
        <dbReference type="EMBL" id="CAD7289688.1"/>
    </source>
</evidence>
<dbReference type="Pfam" id="PF00857">
    <property type="entry name" value="Isochorismatase"/>
    <property type="match status" value="1"/>
</dbReference>
<sequence length="172" mass="19080">MKIAGLMIDLQTTIINAMSQKDELLKQSEILLKGLEILGIDLITSEQYPQKLGSTHDAFLPFIKNNAYAKTAFSAPADENIKQKISSYDTFLVFGIEAHICVLQSVKELISLGKKVVLIEPCTSSRNPKNKDIAIATMRELGAEISSVESVLFEILGDAKHEKFKEISKLIR</sequence>
<evidence type="ECO:0000313" key="3">
    <source>
        <dbReference type="Proteomes" id="UP000789803"/>
    </source>
</evidence>
<organism evidence="2 3">
    <name type="scientific">Campylobacter majalis</name>
    <dbReference type="NCBI Taxonomy" id="2790656"/>
    <lineage>
        <taxon>Bacteria</taxon>
        <taxon>Pseudomonadati</taxon>
        <taxon>Campylobacterota</taxon>
        <taxon>Epsilonproteobacteria</taxon>
        <taxon>Campylobacterales</taxon>
        <taxon>Campylobacteraceae</taxon>
        <taxon>Campylobacter</taxon>
    </lineage>
</organism>
<feature type="domain" description="Isochorismatase-like" evidence="1">
    <location>
        <begin position="6"/>
        <end position="149"/>
    </location>
</feature>
<dbReference type="EMBL" id="CAJHOF010000021">
    <property type="protein sequence ID" value="CAD7289688.1"/>
    <property type="molecule type" value="Genomic_DNA"/>
</dbReference>
<accession>A0ABM8QA35</accession>
<dbReference type="Proteomes" id="UP000789803">
    <property type="component" value="Unassembled WGS sequence"/>
</dbReference>
<dbReference type="Gene3D" id="3.40.50.850">
    <property type="entry name" value="Isochorismatase-like"/>
    <property type="match status" value="1"/>
</dbReference>
<dbReference type="PANTHER" id="PTHR14119:SF3">
    <property type="entry name" value="ISOCHORISMATASE DOMAIN-CONTAINING PROTEIN 2"/>
    <property type="match status" value="1"/>
</dbReference>
<comment type="caution">
    <text evidence="2">The sequence shown here is derived from an EMBL/GenBank/DDBJ whole genome shotgun (WGS) entry which is preliminary data.</text>
</comment>
<keyword evidence="3" id="KW-1185">Reference proteome</keyword>
<evidence type="ECO:0000259" key="1">
    <source>
        <dbReference type="Pfam" id="PF00857"/>
    </source>
</evidence>
<dbReference type="InterPro" id="IPR050993">
    <property type="entry name" value="Isochorismatase_domain"/>
</dbReference>
<dbReference type="InterPro" id="IPR036380">
    <property type="entry name" value="Isochorismatase-like_sf"/>
</dbReference>
<gene>
    <name evidence="2" type="ORF">LMG7974_01765</name>
</gene>
<name>A0ABM8QA35_9BACT</name>
<protein>
    <recommendedName>
        <fullName evidence="1">Isochorismatase-like domain-containing protein</fullName>
    </recommendedName>
</protein>
<proteinExistence type="predicted"/>